<dbReference type="EMBL" id="CP146284">
    <property type="protein sequence ID" value="WWV65918.1"/>
    <property type="molecule type" value="Genomic_DNA"/>
</dbReference>
<evidence type="ECO:0000313" key="3">
    <source>
        <dbReference type="Proteomes" id="UP001320603"/>
    </source>
</evidence>
<feature type="signal peptide" evidence="1">
    <location>
        <begin position="1"/>
        <end position="23"/>
    </location>
</feature>
<gene>
    <name evidence="2" type="ORF">NEE14_013085</name>
</gene>
<sequence>MNATLLRLWCTCVCLFFCLAAQAADPDDLHKKEYEKSFPASKSDELFISNKYGGITITHWNKSEVAFRVVVEVKTRNAQDDQKNLDRIQIRLGKEGNVISGITELSNVSVRNGKLDIQYYISMPSWVPCKLEQHYGNILMPSKNPAPCQLTVKYGNIEGGSFEQPLQLEAKYSNVTLGALQSADFDLGYCGKVFLESASQLNADSKYSNLKAGEIGSLALDLKYGQLEAEKVQSAETDVKYSTCKIGYLVDNLAAESLDYSTLELDAVNAKFQKIQVEARYSAVKLALPSSASFQVKGENLKYGHCKLLGFEPTKSEKEKDAVYYEVNGGKNGSIYFDAGGYSNMNIRKE</sequence>
<evidence type="ECO:0008006" key="4">
    <source>
        <dbReference type="Google" id="ProtNLM"/>
    </source>
</evidence>
<name>A0ABZ2IKL5_9BACT</name>
<evidence type="ECO:0000313" key="2">
    <source>
        <dbReference type="EMBL" id="WWV65918.1"/>
    </source>
</evidence>
<keyword evidence="1" id="KW-0732">Signal</keyword>
<feature type="chain" id="PRO_5045113174" description="Adhesin domain-containing protein" evidence="1">
    <location>
        <begin position="24"/>
        <end position="350"/>
    </location>
</feature>
<protein>
    <recommendedName>
        <fullName evidence="4">Adhesin domain-containing protein</fullName>
    </recommendedName>
</protein>
<organism evidence="2 3">
    <name type="scientific">Parabacteroides absconsus</name>
    <dbReference type="NCBI Taxonomy" id="2951805"/>
    <lineage>
        <taxon>Bacteria</taxon>
        <taxon>Pseudomonadati</taxon>
        <taxon>Bacteroidota</taxon>
        <taxon>Bacteroidia</taxon>
        <taxon>Bacteroidales</taxon>
        <taxon>Tannerellaceae</taxon>
        <taxon>Parabacteroides</taxon>
    </lineage>
</organism>
<accession>A0ABZ2IKL5</accession>
<proteinExistence type="predicted"/>
<reference evidence="2 3" key="1">
    <citation type="submission" date="2024-02" db="EMBL/GenBank/DDBJ databases">
        <title>Whole genome sequencing of Parabacteroides sp. AD58.</title>
        <authorList>
            <person name="Chaplin A.V."/>
            <person name="Pikina A.P."/>
            <person name="Sokolova S.R."/>
            <person name="Korostin D.O."/>
            <person name="Efimov B.A."/>
        </authorList>
    </citation>
    <scope>NUCLEOTIDE SEQUENCE [LARGE SCALE GENOMIC DNA]</scope>
    <source>
        <strain evidence="2 3">AD58</strain>
    </source>
</reference>
<dbReference type="Proteomes" id="UP001320603">
    <property type="component" value="Chromosome"/>
</dbReference>
<dbReference type="RefSeq" id="WP_251966984.1">
    <property type="nucleotide sequence ID" value="NZ_CP146284.1"/>
</dbReference>
<evidence type="ECO:0000256" key="1">
    <source>
        <dbReference type="SAM" id="SignalP"/>
    </source>
</evidence>
<keyword evidence="3" id="KW-1185">Reference proteome</keyword>